<name>A0A3M6V335_POCDA</name>
<sequence length="111" mass="12635">MLMLGVIVTKKCSLNLQLKDKLTNSYLKLSNYITPLYMAYSYEEAHGPQYTVLASVLKETSFFLNSTVSTLRHEVIFSLILSIQEGIPLIINNLLTSTYSSDYCTQKPRIF</sequence>
<protein>
    <submittedName>
        <fullName evidence="1">Uncharacterized protein</fullName>
    </submittedName>
</protein>
<dbReference type="AlphaFoldDB" id="A0A3M6V335"/>
<comment type="caution">
    <text evidence="1">The sequence shown here is derived from an EMBL/GenBank/DDBJ whole genome shotgun (WGS) entry which is preliminary data.</text>
</comment>
<evidence type="ECO:0000313" key="2">
    <source>
        <dbReference type="Proteomes" id="UP000275408"/>
    </source>
</evidence>
<keyword evidence="2" id="KW-1185">Reference proteome</keyword>
<dbReference type="Proteomes" id="UP000275408">
    <property type="component" value="Unassembled WGS sequence"/>
</dbReference>
<dbReference type="EMBL" id="RCHS01000204">
    <property type="protein sequence ID" value="RMX60270.1"/>
    <property type="molecule type" value="Genomic_DNA"/>
</dbReference>
<gene>
    <name evidence="1" type="ORF">pdam_00009096</name>
</gene>
<evidence type="ECO:0000313" key="1">
    <source>
        <dbReference type="EMBL" id="RMX60270.1"/>
    </source>
</evidence>
<accession>A0A3M6V335</accession>
<proteinExistence type="predicted"/>
<organism evidence="1 2">
    <name type="scientific">Pocillopora damicornis</name>
    <name type="common">Cauliflower coral</name>
    <name type="synonym">Millepora damicornis</name>
    <dbReference type="NCBI Taxonomy" id="46731"/>
    <lineage>
        <taxon>Eukaryota</taxon>
        <taxon>Metazoa</taxon>
        <taxon>Cnidaria</taxon>
        <taxon>Anthozoa</taxon>
        <taxon>Hexacorallia</taxon>
        <taxon>Scleractinia</taxon>
        <taxon>Astrocoeniina</taxon>
        <taxon>Pocilloporidae</taxon>
        <taxon>Pocillopora</taxon>
    </lineage>
</organism>
<reference evidence="1 2" key="1">
    <citation type="journal article" date="2018" name="Sci. Rep.">
        <title>Comparative analysis of the Pocillopora damicornis genome highlights role of immune system in coral evolution.</title>
        <authorList>
            <person name="Cunning R."/>
            <person name="Bay R.A."/>
            <person name="Gillette P."/>
            <person name="Baker A.C."/>
            <person name="Traylor-Knowles N."/>
        </authorList>
    </citation>
    <scope>NUCLEOTIDE SEQUENCE [LARGE SCALE GENOMIC DNA]</scope>
    <source>
        <strain evidence="1">RSMAS</strain>
        <tissue evidence="1">Whole animal</tissue>
    </source>
</reference>